<protein>
    <submittedName>
        <fullName evidence="1">Uncharacterized protein</fullName>
    </submittedName>
</protein>
<accession>A0A9W9AP32</accession>
<organism evidence="1 2">
    <name type="scientific">Lentinula aciculospora</name>
    <dbReference type="NCBI Taxonomy" id="153920"/>
    <lineage>
        <taxon>Eukaryota</taxon>
        <taxon>Fungi</taxon>
        <taxon>Dikarya</taxon>
        <taxon>Basidiomycota</taxon>
        <taxon>Agaricomycotina</taxon>
        <taxon>Agaricomycetes</taxon>
        <taxon>Agaricomycetidae</taxon>
        <taxon>Agaricales</taxon>
        <taxon>Marasmiineae</taxon>
        <taxon>Omphalotaceae</taxon>
        <taxon>Lentinula</taxon>
    </lineage>
</organism>
<evidence type="ECO:0000313" key="2">
    <source>
        <dbReference type="Proteomes" id="UP001150266"/>
    </source>
</evidence>
<dbReference type="SUPFAM" id="SSF52047">
    <property type="entry name" value="RNI-like"/>
    <property type="match status" value="1"/>
</dbReference>
<name>A0A9W9AP32_9AGAR</name>
<sequence length="444" mass="50458">MNDKAFASPSLPVELIVEIGRQTLRLADKKSLRLTCSFLGIEFKPHVLSTVTLDIYLGNTDCGLGLLETLVEDSKSEQSTVCKYIRTLYVDSLSPSTEPLVSKSDVTLKNKEPKPRINFWSRSKSVSDSETAEKRLRLLLEPALKALHNLDTLRWHWELQDSEWAYHTILASISTSALSKNIKEFGFRHDGSFSTAIGALTLPNLPQLRKLSLDGNTISQVTFNDVLSNYELETLHIFRHGSYFSLTDRCLPTSIADLGLDGWYIDVPRIIHNNLTSLYLGDIIEYDNSASDDAYYFTREDAFNSLWDSLRLEHVQLRNLAAPFRITDALLDYITSYSGLESLSLISYRDWYVDGDNASRFYKRALPMHRSTLTKLELTPEHEDEWCFGTENVEVFSLMKRLRYLSVGIHTRGLDPDPLELPGHSIYHKDGNFPNLVASLSNPH</sequence>
<gene>
    <name evidence="1" type="ORF">J3R30DRAFT_1351487</name>
</gene>
<proteinExistence type="predicted"/>
<dbReference type="AlphaFoldDB" id="A0A9W9AP32"/>
<dbReference type="Proteomes" id="UP001150266">
    <property type="component" value="Unassembled WGS sequence"/>
</dbReference>
<dbReference type="OrthoDB" id="2986625at2759"/>
<dbReference type="InterPro" id="IPR032675">
    <property type="entry name" value="LRR_dom_sf"/>
</dbReference>
<dbReference type="Gene3D" id="3.80.10.10">
    <property type="entry name" value="Ribonuclease Inhibitor"/>
    <property type="match status" value="1"/>
</dbReference>
<evidence type="ECO:0000313" key="1">
    <source>
        <dbReference type="EMBL" id="KAJ4485398.1"/>
    </source>
</evidence>
<comment type="caution">
    <text evidence="1">The sequence shown here is derived from an EMBL/GenBank/DDBJ whole genome shotgun (WGS) entry which is preliminary data.</text>
</comment>
<dbReference type="EMBL" id="JAOTPV010000003">
    <property type="protein sequence ID" value="KAJ4485398.1"/>
    <property type="molecule type" value="Genomic_DNA"/>
</dbReference>
<keyword evidence="2" id="KW-1185">Reference proteome</keyword>
<reference evidence="1" key="1">
    <citation type="submission" date="2022-08" db="EMBL/GenBank/DDBJ databases">
        <title>A Global Phylogenomic Analysis of the Shiitake Genus Lentinula.</title>
        <authorList>
            <consortium name="DOE Joint Genome Institute"/>
            <person name="Sierra-Patev S."/>
            <person name="Min B."/>
            <person name="Naranjo-Ortiz M."/>
            <person name="Looney B."/>
            <person name="Konkel Z."/>
            <person name="Slot J.C."/>
            <person name="Sakamoto Y."/>
            <person name="Steenwyk J.L."/>
            <person name="Rokas A."/>
            <person name="Carro J."/>
            <person name="Camarero S."/>
            <person name="Ferreira P."/>
            <person name="Molpeceres G."/>
            <person name="Ruiz-Duenas F.J."/>
            <person name="Serrano A."/>
            <person name="Henrissat B."/>
            <person name="Drula E."/>
            <person name="Hughes K.W."/>
            <person name="Mata J.L."/>
            <person name="Ishikawa N.K."/>
            <person name="Vargas-Isla R."/>
            <person name="Ushijima S."/>
            <person name="Smith C.A."/>
            <person name="Ahrendt S."/>
            <person name="Andreopoulos W."/>
            <person name="He G."/>
            <person name="Labutti K."/>
            <person name="Lipzen A."/>
            <person name="Ng V."/>
            <person name="Riley R."/>
            <person name="Sandor L."/>
            <person name="Barry K."/>
            <person name="Martinez A.T."/>
            <person name="Xiao Y."/>
            <person name="Gibbons J.G."/>
            <person name="Terashima K."/>
            <person name="Grigoriev I.V."/>
            <person name="Hibbett D.S."/>
        </authorList>
    </citation>
    <scope>NUCLEOTIDE SEQUENCE</scope>
    <source>
        <strain evidence="1">JLM2183</strain>
    </source>
</reference>